<evidence type="ECO:0000313" key="2">
    <source>
        <dbReference type="Proteomes" id="UP000070700"/>
    </source>
</evidence>
<dbReference type="PANTHER" id="PTHR19288:SF25">
    <property type="entry name" value="PHOSPHATIDYLGLYCEROPHOSPHATASE GEP4, MITOCHONDRIAL"/>
    <property type="match status" value="1"/>
</dbReference>
<dbReference type="Pfam" id="PF09419">
    <property type="entry name" value="PGP_phosphatase"/>
    <property type="match status" value="1"/>
</dbReference>
<proteinExistence type="predicted"/>
<dbReference type="GO" id="GO:0008962">
    <property type="term" value="F:phosphatidylglycerophosphatase activity"/>
    <property type="evidence" value="ECO:0007669"/>
    <property type="project" value="EnsemblFungi"/>
</dbReference>
<sequence>MDMNAFNVSATLNLFRLVTKPTLCLPHATVSTFNQLPVPLNGAFAKYEKDGKRKIDIRAVVLDKDNCFAVPHANEVYKPYEQTFQSLKAAYPGRKLLIVSNTAGATSIDPSRTLSKAVETSTGLSVLPHSTKKPGCGPEIMAYFLQHPETGVTRPDQIAVVGDRLTTDVMMANLMGSYAVWVKDGVVGYEGSSLFARMEQRFAGFLMRRGYVAPDPASPFEE</sequence>
<keyword evidence="2" id="KW-1185">Reference proteome</keyword>
<dbReference type="InterPro" id="IPR027706">
    <property type="entry name" value="PGP_Pase"/>
</dbReference>
<dbReference type="OrthoDB" id="198652at2759"/>
<dbReference type="Proteomes" id="UP000070700">
    <property type="component" value="Unassembled WGS sequence"/>
</dbReference>
<evidence type="ECO:0000313" key="1">
    <source>
        <dbReference type="EMBL" id="KUJ21930.1"/>
    </source>
</evidence>
<protein>
    <submittedName>
        <fullName evidence="1">HAD-superfamily phosphatase</fullName>
    </submittedName>
</protein>
<dbReference type="InParanoid" id="A0A194XNW6"/>
<dbReference type="KEGG" id="psco:LY89DRAFT_681291"/>
<dbReference type="AlphaFoldDB" id="A0A194XNW6"/>
<dbReference type="InterPro" id="IPR023214">
    <property type="entry name" value="HAD_sf"/>
</dbReference>
<dbReference type="GO" id="GO:0005759">
    <property type="term" value="C:mitochondrial matrix"/>
    <property type="evidence" value="ECO:0007669"/>
    <property type="project" value="EnsemblFungi"/>
</dbReference>
<dbReference type="NCBIfam" id="TIGR01668">
    <property type="entry name" value="YqeG_hyp_ppase"/>
    <property type="match status" value="1"/>
</dbReference>
<dbReference type="EMBL" id="KQ947407">
    <property type="protein sequence ID" value="KUJ21930.1"/>
    <property type="molecule type" value="Genomic_DNA"/>
</dbReference>
<dbReference type="Gene3D" id="3.40.50.1000">
    <property type="entry name" value="HAD superfamily/HAD-like"/>
    <property type="match status" value="1"/>
</dbReference>
<dbReference type="GeneID" id="28823981"/>
<accession>A0A194XNW6</accession>
<name>A0A194XNW6_MOLSC</name>
<dbReference type="FunFam" id="3.40.50.1000:FF:000165">
    <property type="entry name" value="HAD superfamily phosphatase"/>
    <property type="match status" value="1"/>
</dbReference>
<dbReference type="STRING" id="149040.A0A194XNW6"/>
<dbReference type="InterPro" id="IPR010021">
    <property type="entry name" value="PGPP1/Gep4"/>
</dbReference>
<gene>
    <name evidence="1" type="ORF">LY89DRAFT_681291</name>
</gene>
<dbReference type="RefSeq" id="XP_018076285.1">
    <property type="nucleotide sequence ID" value="XM_018214255.1"/>
</dbReference>
<dbReference type="PANTHER" id="PTHR19288">
    <property type="entry name" value="4-NITROPHENYLPHOSPHATASE-RELATED"/>
    <property type="match status" value="1"/>
</dbReference>
<dbReference type="GO" id="GO:0032049">
    <property type="term" value="P:cardiolipin biosynthetic process"/>
    <property type="evidence" value="ECO:0007669"/>
    <property type="project" value="EnsemblFungi"/>
</dbReference>
<dbReference type="SUPFAM" id="SSF56784">
    <property type="entry name" value="HAD-like"/>
    <property type="match status" value="1"/>
</dbReference>
<dbReference type="InterPro" id="IPR036412">
    <property type="entry name" value="HAD-like_sf"/>
</dbReference>
<reference evidence="1 2" key="1">
    <citation type="submission" date="2015-10" db="EMBL/GenBank/DDBJ databases">
        <title>Full genome of DAOMC 229536 Phialocephala scopiformis, a fungal endophyte of spruce producing the potent anti-insectan compound rugulosin.</title>
        <authorList>
            <consortium name="DOE Joint Genome Institute"/>
            <person name="Walker A.K."/>
            <person name="Frasz S.L."/>
            <person name="Seifert K.A."/>
            <person name="Miller J.D."/>
            <person name="Mondo S.J."/>
            <person name="Labutti K."/>
            <person name="Lipzen A."/>
            <person name="Dockter R."/>
            <person name="Kennedy M."/>
            <person name="Grigoriev I.V."/>
            <person name="Spatafora J.W."/>
        </authorList>
    </citation>
    <scope>NUCLEOTIDE SEQUENCE [LARGE SCALE GENOMIC DNA]</scope>
    <source>
        <strain evidence="1 2">CBS 120377</strain>
    </source>
</reference>
<dbReference type="FunCoup" id="A0A194XNW6">
    <property type="interactions" value="50"/>
</dbReference>
<organism evidence="1 2">
    <name type="scientific">Mollisia scopiformis</name>
    <name type="common">Conifer needle endophyte fungus</name>
    <name type="synonym">Phialocephala scopiformis</name>
    <dbReference type="NCBI Taxonomy" id="149040"/>
    <lineage>
        <taxon>Eukaryota</taxon>
        <taxon>Fungi</taxon>
        <taxon>Dikarya</taxon>
        <taxon>Ascomycota</taxon>
        <taxon>Pezizomycotina</taxon>
        <taxon>Leotiomycetes</taxon>
        <taxon>Helotiales</taxon>
        <taxon>Mollisiaceae</taxon>
        <taxon>Mollisia</taxon>
    </lineage>
</organism>
<dbReference type="GO" id="GO:0031314">
    <property type="term" value="C:extrinsic component of mitochondrial inner membrane"/>
    <property type="evidence" value="ECO:0007669"/>
    <property type="project" value="EnsemblFungi"/>
</dbReference>